<comment type="similarity">
    <text evidence="3">Belongs to the SmpB family.</text>
</comment>
<keyword evidence="1 3" id="KW-0963">Cytoplasm</keyword>
<dbReference type="SUPFAM" id="SSF74982">
    <property type="entry name" value="Small protein B (SmpB)"/>
    <property type="match status" value="1"/>
</dbReference>
<protein>
    <recommendedName>
        <fullName evidence="3">SsrA-binding protein</fullName>
    </recommendedName>
    <alternativeName>
        <fullName evidence="3">Small protein B</fullName>
    </alternativeName>
</protein>
<dbReference type="GO" id="GO:0005829">
    <property type="term" value="C:cytosol"/>
    <property type="evidence" value="ECO:0007669"/>
    <property type="project" value="TreeGrafter"/>
</dbReference>
<dbReference type="AlphaFoldDB" id="A0A7X9DKQ6"/>
<evidence type="ECO:0000256" key="2">
    <source>
        <dbReference type="ARBA" id="ARBA00022884"/>
    </source>
</evidence>
<evidence type="ECO:0000256" key="1">
    <source>
        <dbReference type="ARBA" id="ARBA00022490"/>
    </source>
</evidence>
<dbReference type="Gene3D" id="2.40.280.10">
    <property type="match status" value="1"/>
</dbReference>
<proteinExistence type="inferred from homology"/>
<dbReference type="NCBIfam" id="TIGR00086">
    <property type="entry name" value="smpB"/>
    <property type="match status" value="1"/>
</dbReference>
<sequence>MTGLLLSKNRKALYDHQLLEKYSAGVVLKGAEVKAIREKKANFEGAYIQILHGVPYLINMNIGRYSKQGKDFNEQDARRSRLLLLNQHEIDDLKRQLHEKGHTAIPMALVLKNNTIKLEFGVMKGKKAFEKKQAVKERQIDRDLQAASKDIRRMYWK</sequence>
<dbReference type="GO" id="GO:0070930">
    <property type="term" value="P:trans-translation-dependent protein tagging"/>
    <property type="evidence" value="ECO:0007669"/>
    <property type="project" value="TreeGrafter"/>
</dbReference>
<dbReference type="EMBL" id="JAAZNL010000039">
    <property type="protein sequence ID" value="NMB70201.1"/>
    <property type="molecule type" value="Genomic_DNA"/>
</dbReference>
<dbReference type="InterPro" id="IPR020081">
    <property type="entry name" value="SsrA-bd_prot_CS"/>
</dbReference>
<dbReference type="Proteomes" id="UP000526033">
    <property type="component" value="Unassembled WGS sequence"/>
</dbReference>
<dbReference type="HAMAP" id="MF_00023">
    <property type="entry name" value="SmpB"/>
    <property type="match status" value="1"/>
</dbReference>
<evidence type="ECO:0000313" key="5">
    <source>
        <dbReference type="Proteomes" id="UP000526033"/>
    </source>
</evidence>
<reference evidence="4 5" key="1">
    <citation type="journal article" date="2020" name="Biotechnol. Biofuels">
        <title>New insights from the biogas microbiome by comprehensive genome-resolved metagenomics of nearly 1600 species originating from multiple anaerobic digesters.</title>
        <authorList>
            <person name="Campanaro S."/>
            <person name="Treu L."/>
            <person name="Rodriguez-R L.M."/>
            <person name="Kovalovszki A."/>
            <person name="Ziels R.M."/>
            <person name="Maus I."/>
            <person name="Zhu X."/>
            <person name="Kougias P.G."/>
            <person name="Basile A."/>
            <person name="Luo G."/>
            <person name="Schluter A."/>
            <person name="Konstantinidis K.T."/>
            <person name="Angelidaki I."/>
        </authorList>
    </citation>
    <scope>NUCLEOTIDE SEQUENCE [LARGE SCALE GENOMIC DNA]</scope>
    <source>
        <strain evidence="4">AS27yjCOA_165</strain>
    </source>
</reference>
<comment type="function">
    <text evidence="3">Required for rescue of stalled ribosomes mediated by trans-translation. Binds to transfer-messenger RNA (tmRNA), required for stable association of tmRNA with ribosomes. tmRNA and SmpB together mimic tRNA shape, replacing the anticodon stem-loop with SmpB. tmRNA is encoded by the ssrA gene; the 2 termini fold to resemble tRNA(Ala) and it encodes a 'tag peptide', a short internal open reading frame. During trans-translation Ala-aminoacylated tmRNA acts like a tRNA, entering the A-site of stalled ribosomes, displacing the stalled mRNA. The ribosome then switches to translate the ORF on the tmRNA; the nascent peptide is terminated with the 'tag peptide' encoded by the tmRNA and targeted for degradation. The ribosome is freed to recommence translation, which seems to be the essential function of trans-translation.</text>
</comment>
<dbReference type="PROSITE" id="PS01317">
    <property type="entry name" value="SSRP"/>
    <property type="match status" value="1"/>
</dbReference>
<dbReference type="PANTHER" id="PTHR30308:SF2">
    <property type="entry name" value="SSRA-BINDING PROTEIN"/>
    <property type="match status" value="1"/>
</dbReference>
<organism evidence="4 5">
    <name type="scientific">candidate division WWE3 bacterium</name>
    <dbReference type="NCBI Taxonomy" id="2053526"/>
    <lineage>
        <taxon>Bacteria</taxon>
        <taxon>Katanobacteria</taxon>
    </lineage>
</organism>
<dbReference type="InterPro" id="IPR000037">
    <property type="entry name" value="SsrA-bd_prot"/>
</dbReference>
<gene>
    <name evidence="3 4" type="primary">smpB</name>
    <name evidence="4" type="ORF">GYA27_03315</name>
</gene>
<dbReference type="InterPro" id="IPR023620">
    <property type="entry name" value="SmpB"/>
</dbReference>
<comment type="subcellular location">
    <subcellularLocation>
        <location evidence="3">Cytoplasm</location>
    </subcellularLocation>
    <text evidence="3">The tmRNA-SmpB complex associates with stalled 70S ribosomes.</text>
</comment>
<dbReference type="Pfam" id="PF01668">
    <property type="entry name" value="SmpB"/>
    <property type="match status" value="1"/>
</dbReference>
<dbReference type="GO" id="GO:0070929">
    <property type="term" value="P:trans-translation"/>
    <property type="evidence" value="ECO:0007669"/>
    <property type="project" value="UniProtKB-UniRule"/>
</dbReference>
<dbReference type="PANTHER" id="PTHR30308">
    <property type="entry name" value="TMRNA-BINDING COMPONENT OF TRANS-TRANSLATION TAGGING COMPLEX"/>
    <property type="match status" value="1"/>
</dbReference>
<accession>A0A7X9DKQ6</accession>
<dbReference type="GO" id="GO:0003723">
    <property type="term" value="F:RNA binding"/>
    <property type="evidence" value="ECO:0007669"/>
    <property type="project" value="UniProtKB-UniRule"/>
</dbReference>
<evidence type="ECO:0000256" key="3">
    <source>
        <dbReference type="HAMAP-Rule" id="MF_00023"/>
    </source>
</evidence>
<name>A0A7X9DKQ6_UNCKA</name>
<dbReference type="NCBIfam" id="NF003843">
    <property type="entry name" value="PRK05422.1"/>
    <property type="match status" value="1"/>
</dbReference>
<dbReference type="CDD" id="cd09294">
    <property type="entry name" value="SmpB"/>
    <property type="match status" value="1"/>
</dbReference>
<comment type="caution">
    <text evidence="4">The sequence shown here is derived from an EMBL/GenBank/DDBJ whole genome shotgun (WGS) entry which is preliminary data.</text>
</comment>
<evidence type="ECO:0000313" key="4">
    <source>
        <dbReference type="EMBL" id="NMB70201.1"/>
    </source>
</evidence>
<keyword evidence="2 3" id="KW-0694">RNA-binding</keyword>